<organism evidence="18 19">
    <name type="scientific">Pelagomonas calceolata</name>
    <dbReference type="NCBI Taxonomy" id="35677"/>
    <lineage>
        <taxon>Eukaryota</taxon>
        <taxon>Sar</taxon>
        <taxon>Stramenopiles</taxon>
        <taxon>Ochrophyta</taxon>
        <taxon>Pelagophyceae</taxon>
        <taxon>Pelagomonadales</taxon>
        <taxon>Pelagomonadaceae</taxon>
        <taxon>Pelagomonas</taxon>
    </lineage>
</organism>
<dbReference type="Pfam" id="PF05195">
    <property type="entry name" value="AMP_N"/>
    <property type="match status" value="1"/>
</dbReference>
<dbReference type="OrthoDB" id="10261878at2759"/>
<dbReference type="Gene3D" id="3.90.230.10">
    <property type="entry name" value="Creatinase/methionine aminopeptidase superfamily"/>
    <property type="match status" value="1"/>
</dbReference>
<evidence type="ECO:0000256" key="6">
    <source>
        <dbReference type="ARBA" id="ARBA00022997"/>
    </source>
</evidence>
<dbReference type="InterPro" id="IPR029149">
    <property type="entry name" value="Creatin/AminoP/Spt16_N"/>
</dbReference>
<dbReference type="GO" id="GO:0006508">
    <property type="term" value="P:proteolysis"/>
    <property type="evidence" value="ECO:0007669"/>
    <property type="project" value="UniProtKB-KW"/>
</dbReference>
<keyword evidence="3" id="KW-0645">Protease</keyword>
<evidence type="ECO:0000256" key="4">
    <source>
        <dbReference type="ARBA" id="ARBA00022723"/>
    </source>
</evidence>
<evidence type="ECO:0000256" key="12">
    <source>
        <dbReference type="ARBA" id="ARBA00044252"/>
    </source>
</evidence>
<dbReference type="SUPFAM" id="SSF55920">
    <property type="entry name" value="Creatinase/aminopeptidase"/>
    <property type="match status" value="1"/>
</dbReference>
<evidence type="ECO:0000256" key="16">
    <source>
        <dbReference type="SAM" id="Phobius"/>
    </source>
</evidence>
<dbReference type="FunFam" id="3.90.230.10:FF:000002">
    <property type="entry name" value="Xaa-Pro aminopeptidase 3"/>
    <property type="match status" value="1"/>
</dbReference>
<evidence type="ECO:0000313" key="18">
    <source>
        <dbReference type="EMBL" id="CAH0372136.1"/>
    </source>
</evidence>
<sequence>MRLPVIIVAKQPCFLKSTTSATPALKDRRAMRRFWTLLPAAATGAGGAAGAAALCKLGSRTRCAGLRKAAAVEHTRRRVRIGGIGCVSASRCKSHRTASWFDHARPTSGRAKRKTHAGEAIQAILHITCSQNTTLLTHPGFLERFVFFLPAHRASMPSLRSWLLLALLHAQTEALAARGRMPSLADRRSISEAECRTCLETGQIGAKYDQGLDTYRVPMALHALNRARLCDRMKAHRGVVLVQGGDQQLRYDTDHEPVFRQESYFQWLFGVSEPGCYGAVNLQDGSATLFVPDLRSEAYEVFCGRAPSCAAFVEKYAVDACYFTGSLQNWLADAIATDDTAKVYLLHGRNSDSGNYAAPASFDGDDVFRERRDLTTLFDAIADLRTRKTAAEVEVMRYVNWVSSMAHSEVMRYARPGQMEYQLESLFMHHTYTHGGCRHMAYTCICACGPNPAVLHYGHAGAPNARLLKEGDQALLDMGAEYHCYASDITCSFPISSDFTSDQILVHEAVLAAQVAVIGALKPGVAWPDMHRLAERTILEHLTRGGVLAGDIEEMLAADLGSTFMPHGLGHLIGLDTHDVGGYLDGNPDRPQRPGLNKLRTARIVEEGMMLTVEPGCYFIDRLLDDALKDPSLAKFLNADRLREFRGFGGVRLEDDVLVRADGVENLSLCPRTVEEVRSVKNGGSWPPVADACPALRRAWCAPNPTVPGGPMKRVRLPGA</sequence>
<dbReference type="SMART" id="SM01011">
    <property type="entry name" value="AMP_N"/>
    <property type="match status" value="1"/>
</dbReference>
<keyword evidence="8" id="KW-0464">Manganese</keyword>
<evidence type="ECO:0000256" key="3">
    <source>
        <dbReference type="ARBA" id="ARBA00022670"/>
    </source>
</evidence>
<evidence type="ECO:0000256" key="8">
    <source>
        <dbReference type="ARBA" id="ARBA00023211"/>
    </source>
</evidence>
<dbReference type="InterPro" id="IPR052433">
    <property type="entry name" value="X-Pro_dipept-like"/>
</dbReference>
<evidence type="ECO:0000256" key="10">
    <source>
        <dbReference type="ARBA" id="ARBA00044051"/>
    </source>
</evidence>
<keyword evidence="7" id="KW-0482">Metalloprotease</keyword>
<keyword evidence="16" id="KW-0812">Transmembrane</keyword>
<feature type="domain" description="Aminopeptidase P N-terminal" evidence="17">
    <location>
        <begin position="217"/>
        <end position="354"/>
    </location>
</feature>
<evidence type="ECO:0000256" key="9">
    <source>
        <dbReference type="ARBA" id="ARBA00043990"/>
    </source>
</evidence>
<dbReference type="GO" id="GO:0030145">
    <property type="term" value="F:manganese ion binding"/>
    <property type="evidence" value="ECO:0007669"/>
    <property type="project" value="InterPro"/>
</dbReference>
<dbReference type="InterPro" id="IPR000994">
    <property type="entry name" value="Pept_M24"/>
</dbReference>
<dbReference type="GO" id="GO:0070006">
    <property type="term" value="F:metalloaminopeptidase activity"/>
    <property type="evidence" value="ECO:0007669"/>
    <property type="project" value="InterPro"/>
</dbReference>
<evidence type="ECO:0000256" key="14">
    <source>
        <dbReference type="ARBA" id="ARBA00044351"/>
    </source>
</evidence>
<name>A0A8J2SQ19_9STRA</name>
<keyword evidence="4" id="KW-0479">Metal-binding</keyword>
<comment type="cofactor">
    <cofactor evidence="1">
        <name>Mn(2+)</name>
        <dbReference type="ChEBI" id="CHEBI:29035"/>
    </cofactor>
</comment>
<dbReference type="Pfam" id="PF00557">
    <property type="entry name" value="Peptidase_M24"/>
    <property type="match status" value="1"/>
</dbReference>
<accession>A0A8J2SQ19</accession>
<comment type="subunit">
    <text evidence="2">Homodimer.</text>
</comment>
<dbReference type="GO" id="GO:0102009">
    <property type="term" value="F:proline dipeptidase activity"/>
    <property type="evidence" value="ECO:0007669"/>
    <property type="project" value="UniProtKB-EC"/>
</dbReference>
<evidence type="ECO:0000313" key="19">
    <source>
        <dbReference type="Proteomes" id="UP000789595"/>
    </source>
</evidence>
<evidence type="ECO:0000256" key="5">
    <source>
        <dbReference type="ARBA" id="ARBA00022801"/>
    </source>
</evidence>
<evidence type="ECO:0000256" key="11">
    <source>
        <dbReference type="ARBA" id="ARBA00044141"/>
    </source>
</evidence>
<evidence type="ECO:0000256" key="2">
    <source>
        <dbReference type="ARBA" id="ARBA00011738"/>
    </source>
</evidence>
<dbReference type="PANTHER" id="PTHR48480">
    <property type="match status" value="1"/>
</dbReference>
<keyword evidence="6" id="KW-0224">Dipeptidase</keyword>
<evidence type="ECO:0000256" key="7">
    <source>
        <dbReference type="ARBA" id="ARBA00023049"/>
    </source>
</evidence>
<feature type="transmembrane region" description="Helical" evidence="16">
    <location>
        <begin position="34"/>
        <end position="54"/>
    </location>
</feature>
<dbReference type="PANTHER" id="PTHR48480:SF2">
    <property type="entry name" value="PEPTIDASE D"/>
    <property type="match status" value="1"/>
</dbReference>
<comment type="caution">
    <text evidence="18">The sequence shown here is derived from an EMBL/GenBank/DDBJ whole genome shotgun (WGS) entry which is preliminary data.</text>
</comment>
<evidence type="ECO:0000256" key="13">
    <source>
        <dbReference type="ARBA" id="ARBA00044284"/>
    </source>
</evidence>
<dbReference type="SUPFAM" id="SSF53092">
    <property type="entry name" value="Creatinase/prolidase N-terminal domain"/>
    <property type="match status" value="1"/>
</dbReference>
<dbReference type="AlphaFoldDB" id="A0A8J2SQ19"/>
<evidence type="ECO:0000259" key="17">
    <source>
        <dbReference type="SMART" id="SM01011"/>
    </source>
</evidence>
<reference evidence="18" key="1">
    <citation type="submission" date="2021-11" db="EMBL/GenBank/DDBJ databases">
        <authorList>
            <consortium name="Genoscope - CEA"/>
            <person name="William W."/>
        </authorList>
    </citation>
    <scope>NUCLEOTIDE SEQUENCE</scope>
</reference>
<comment type="catalytic activity">
    <reaction evidence="15">
        <text>Xaa-L-Pro dipeptide + H2O = an L-alpha-amino acid + L-proline</text>
        <dbReference type="Rhea" id="RHEA:76407"/>
        <dbReference type="ChEBI" id="CHEBI:15377"/>
        <dbReference type="ChEBI" id="CHEBI:59869"/>
        <dbReference type="ChEBI" id="CHEBI:60039"/>
        <dbReference type="ChEBI" id="CHEBI:195196"/>
        <dbReference type="EC" id="3.4.13.9"/>
    </reaction>
</comment>
<keyword evidence="16" id="KW-0472">Membrane</keyword>
<gene>
    <name evidence="18" type="ORF">PECAL_3P21140</name>
</gene>
<dbReference type="EMBL" id="CAKKNE010000003">
    <property type="protein sequence ID" value="CAH0372136.1"/>
    <property type="molecule type" value="Genomic_DNA"/>
</dbReference>
<dbReference type="Proteomes" id="UP000789595">
    <property type="component" value="Unassembled WGS sequence"/>
</dbReference>
<proteinExistence type="inferred from homology"/>
<keyword evidence="19" id="KW-1185">Reference proteome</keyword>
<dbReference type="Gene3D" id="3.40.350.10">
    <property type="entry name" value="Creatinase/prolidase N-terminal domain"/>
    <property type="match status" value="1"/>
</dbReference>
<dbReference type="EC" id="3.4.13.9" evidence="10"/>
<keyword evidence="16" id="KW-1133">Transmembrane helix</keyword>
<comment type="similarity">
    <text evidence="9">Belongs to the peptidase M24B family. Eukaryotic-type prolidase subfamily.</text>
</comment>
<dbReference type="InterPro" id="IPR007865">
    <property type="entry name" value="Aminopep_P_N"/>
</dbReference>
<evidence type="ECO:0000256" key="15">
    <source>
        <dbReference type="ARBA" id="ARBA00048994"/>
    </source>
</evidence>
<dbReference type="InterPro" id="IPR036005">
    <property type="entry name" value="Creatinase/aminopeptidase-like"/>
</dbReference>
<protein>
    <recommendedName>
        <fullName evidence="11">Xaa-Pro dipeptidase</fullName>
        <ecNumber evidence="10">3.4.13.9</ecNumber>
    </recommendedName>
    <alternativeName>
        <fullName evidence="14">Imidodipeptidase</fullName>
    </alternativeName>
    <alternativeName>
        <fullName evidence="12">Peptidase D</fullName>
    </alternativeName>
    <alternativeName>
        <fullName evidence="13">Proline dipeptidase</fullName>
    </alternativeName>
</protein>
<keyword evidence="5" id="KW-0378">Hydrolase</keyword>
<dbReference type="CDD" id="cd01087">
    <property type="entry name" value="Prolidase"/>
    <property type="match status" value="1"/>
</dbReference>
<evidence type="ECO:0000256" key="1">
    <source>
        <dbReference type="ARBA" id="ARBA00001936"/>
    </source>
</evidence>